<comment type="caution">
    <text evidence="5">The sequence shown here is derived from an EMBL/GenBank/DDBJ whole genome shotgun (WGS) entry which is preliminary data.</text>
</comment>
<sequence>MSRSLDKEVLENLRSEDPTKVYRDIAEVLTTLPRNGGLLDIELLGKAHPLEPGVNYLQDEEAIAIPKLRLTQAFFVAHQAIQKHLVCQPKAPSSDLVAATAVALLMDPEHLTAANIRKRYILSASHGDEPLETLLRHEKQFLDSLLTARLHRHTKSPNLWSHRRWLMERFKALHLPFELRQDFTSVIMLSAERHPRNYYAWHHARWLMCNADPQPTTSVLLEITDDVKDWCFKHHNDISGWTYLDFITLRIEDHEARSHKGSSIIAETFSMTESFRWTNESVWVFLRTLVARRDVDPELSQSLLHLTEKLSPAIVEEAAKKPLDAAIRWISQYHQIMH</sequence>
<name>A0ABR2USM7_9PEZI</name>
<dbReference type="PANTHER" id="PTHR11129:SF3">
    <property type="entry name" value="PROTEIN PRENYLTRANSFERASE ALPHA SUBUNIT REPEAT-CONTAINING PROTEIN 1"/>
    <property type="match status" value="1"/>
</dbReference>
<keyword evidence="4" id="KW-0677">Repeat</keyword>
<dbReference type="SUPFAM" id="SSF48439">
    <property type="entry name" value="Protein prenylyltransferase"/>
    <property type="match status" value="1"/>
</dbReference>
<dbReference type="InterPro" id="IPR002088">
    <property type="entry name" value="Prenyl_trans_a"/>
</dbReference>
<keyword evidence="2" id="KW-0637">Prenyltransferase</keyword>
<dbReference type="EMBL" id="JARVKF010000397">
    <property type="protein sequence ID" value="KAK9417507.1"/>
    <property type="molecule type" value="Genomic_DNA"/>
</dbReference>
<evidence type="ECO:0008006" key="7">
    <source>
        <dbReference type="Google" id="ProtNLM"/>
    </source>
</evidence>
<evidence type="ECO:0000313" key="6">
    <source>
        <dbReference type="Proteomes" id="UP001408356"/>
    </source>
</evidence>
<organism evidence="5 6">
    <name type="scientific">Seiridium unicorne</name>
    <dbReference type="NCBI Taxonomy" id="138068"/>
    <lineage>
        <taxon>Eukaryota</taxon>
        <taxon>Fungi</taxon>
        <taxon>Dikarya</taxon>
        <taxon>Ascomycota</taxon>
        <taxon>Pezizomycotina</taxon>
        <taxon>Sordariomycetes</taxon>
        <taxon>Xylariomycetidae</taxon>
        <taxon>Amphisphaeriales</taxon>
        <taxon>Sporocadaceae</taxon>
        <taxon>Seiridium</taxon>
    </lineage>
</organism>
<evidence type="ECO:0000313" key="5">
    <source>
        <dbReference type="EMBL" id="KAK9417507.1"/>
    </source>
</evidence>
<evidence type="ECO:0000256" key="4">
    <source>
        <dbReference type="ARBA" id="ARBA00022737"/>
    </source>
</evidence>
<reference evidence="5 6" key="1">
    <citation type="journal article" date="2024" name="J. Plant Pathol.">
        <title>Sequence and assembly of the genome of Seiridium unicorne, isolate CBS 538.82, causal agent of cypress canker disease.</title>
        <authorList>
            <person name="Scali E."/>
            <person name="Rocca G.D."/>
            <person name="Danti R."/>
            <person name="Garbelotto M."/>
            <person name="Barberini S."/>
            <person name="Baroncelli R."/>
            <person name="Emiliani G."/>
        </authorList>
    </citation>
    <scope>NUCLEOTIDE SEQUENCE [LARGE SCALE GENOMIC DNA]</scope>
    <source>
        <strain evidence="5 6">BM-138-508</strain>
    </source>
</reference>
<dbReference type="Pfam" id="PF01239">
    <property type="entry name" value="PPTA"/>
    <property type="match status" value="1"/>
</dbReference>
<evidence type="ECO:0000256" key="3">
    <source>
        <dbReference type="ARBA" id="ARBA00022679"/>
    </source>
</evidence>
<dbReference type="Proteomes" id="UP001408356">
    <property type="component" value="Unassembled WGS sequence"/>
</dbReference>
<comment type="similarity">
    <text evidence="1">Belongs to the protein prenyltransferase subunit alpha family.</text>
</comment>
<keyword evidence="6" id="KW-1185">Reference proteome</keyword>
<protein>
    <recommendedName>
        <fullName evidence="7">Protein prenyltransferase</fullName>
    </recommendedName>
</protein>
<keyword evidence="3" id="KW-0808">Transferase</keyword>
<accession>A0ABR2USM7</accession>
<gene>
    <name evidence="5" type="ORF">SUNI508_08658</name>
</gene>
<dbReference type="Gene3D" id="1.25.40.120">
    <property type="entry name" value="Protein prenylyltransferase"/>
    <property type="match status" value="1"/>
</dbReference>
<proteinExistence type="inferred from homology"/>
<evidence type="ECO:0000256" key="1">
    <source>
        <dbReference type="ARBA" id="ARBA00006734"/>
    </source>
</evidence>
<evidence type="ECO:0000256" key="2">
    <source>
        <dbReference type="ARBA" id="ARBA00022602"/>
    </source>
</evidence>
<dbReference type="PANTHER" id="PTHR11129">
    <property type="entry name" value="PROTEIN FARNESYLTRANSFERASE ALPHA SUBUNIT/RAB GERANYLGERANYL TRANSFERASE ALPHA SUBUNIT"/>
    <property type="match status" value="1"/>
</dbReference>